<keyword evidence="1" id="KW-0812">Transmembrane</keyword>
<keyword evidence="1" id="KW-0472">Membrane</keyword>
<proteinExistence type="predicted"/>
<accession>A0A517NV71</accession>
<reference evidence="2 3" key="1">
    <citation type="submission" date="2019-02" db="EMBL/GenBank/DDBJ databases">
        <title>Deep-cultivation of Planctomycetes and their phenomic and genomic characterization uncovers novel biology.</title>
        <authorList>
            <person name="Wiegand S."/>
            <person name="Jogler M."/>
            <person name="Boedeker C."/>
            <person name="Pinto D."/>
            <person name="Vollmers J."/>
            <person name="Rivas-Marin E."/>
            <person name="Kohn T."/>
            <person name="Peeters S.H."/>
            <person name="Heuer A."/>
            <person name="Rast P."/>
            <person name="Oberbeckmann S."/>
            <person name="Bunk B."/>
            <person name="Jeske O."/>
            <person name="Meyerdierks A."/>
            <person name="Storesund J.E."/>
            <person name="Kallscheuer N."/>
            <person name="Luecker S."/>
            <person name="Lage O.M."/>
            <person name="Pohl T."/>
            <person name="Merkel B.J."/>
            <person name="Hornburger P."/>
            <person name="Mueller R.-W."/>
            <person name="Bruemmer F."/>
            <person name="Labrenz M."/>
            <person name="Spormann A.M."/>
            <person name="Op den Camp H."/>
            <person name="Overmann J."/>
            <person name="Amann R."/>
            <person name="Jetten M.S.M."/>
            <person name="Mascher T."/>
            <person name="Medema M.H."/>
            <person name="Devos D.P."/>
            <person name="Kaster A.-K."/>
            <person name="Ovreas L."/>
            <person name="Rohde M."/>
            <person name="Galperin M.Y."/>
            <person name="Jogler C."/>
        </authorList>
    </citation>
    <scope>NUCLEOTIDE SEQUENCE [LARGE SCALE GENOMIC DNA]</scope>
    <source>
        <strain evidence="2 3">K23_9</strain>
    </source>
</reference>
<keyword evidence="1" id="KW-1133">Transmembrane helix</keyword>
<evidence type="ECO:0000256" key="1">
    <source>
        <dbReference type="SAM" id="Phobius"/>
    </source>
</evidence>
<dbReference type="EMBL" id="CP036526">
    <property type="protein sequence ID" value="QDT11012.1"/>
    <property type="molecule type" value="Genomic_DNA"/>
</dbReference>
<dbReference type="AlphaFoldDB" id="A0A517NV71"/>
<gene>
    <name evidence="2" type="ORF">K239x_30050</name>
</gene>
<name>A0A517NV71_9BACT</name>
<evidence type="ECO:0000313" key="2">
    <source>
        <dbReference type="EMBL" id="QDT11012.1"/>
    </source>
</evidence>
<protein>
    <submittedName>
        <fullName evidence="2">Uncharacterized protein</fullName>
    </submittedName>
</protein>
<keyword evidence="3" id="KW-1185">Reference proteome</keyword>
<sequence length="49" mass="5285">MLNYFHIVGSLFFCVGAGSLLSISIALSKIEKHLAAMASQRSMGDKDPE</sequence>
<dbReference type="Proteomes" id="UP000319817">
    <property type="component" value="Chromosome"/>
</dbReference>
<dbReference type="RefSeq" id="WP_419190039.1">
    <property type="nucleotide sequence ID" value="NZ_CP036526.1"/>
</dbReference>
<evidence type="ECO:0000313" key="3">
    <source>
        <dbReference type="Proteomes" id="UP000319817"/>
    </source>
</evidence>
<feature type="transmembrane region" description="Helical" evidence="1">
    <location>
        <begin position="6"/>
        <end position="27"/>
    </location>
</feature>
<organism evidence="2 3">
    <name type="scientific">Stieleria marina</name>
    <dbReference type="NCBI Taxonomy" id="1930275"/>
    <lineage>
        <taxon>Bacteria</taxon>
        <taxon>Pseudomonadati</taxon>
        <taxon>Planctomycetota</taxon>
        <taxon>Planctomycetia</taxon>
        <taxon>Pirellulales</taxon>
        <taxon>Pirellulaceae</taxon>
        <taxon>Stieleria</taxon>
    </lineage>
</organism>